<evidence type="ECO:0000313" key="2">
    <source>
        <dbReference type="Proteomes" id="UP000478052"/>
    </source>
</evidence>
<evidence type="ECO:0000313" key="1">
    <source>
        <dbReference type="EMBL" id="KAF0762212.1"/>
    </source>
</evidence>
<reference evidence="1 2" key="1">
    <citation type="submission" date="2019-08" db="EMBL/GenBank/DDBJ databases">
        <title>Whole genome of Aphis craccivora.</title>
        <authorList>
            <person name="Voronova N.V."/>
            <person name="Shulinski R.S."/>
            <person name="Bandarenka Y.V."/>
            <person name="Zhorov D.G."/>
            <person name="Warner D."/>
        </authorList>
    </citation>
    <scope>NUCLEOTIDE SEQUENCE [LARGE SCALE GENOMIC DNA]</scope>
    <source>
        <strain evidence="1">180601</strain>
        <tissue evidence="1">Whole Body</tissue>
    </source>
</reference>
<keyword evidence="2" id="KW-1185">Reference proteome</keyword>
<dbReference type="AlphaFoldDB" id="A0A6G0YVX8"/>
<dbReference type="Proteomes" id="UP000478052">
    <property type="component" value="Unassembled WGS sequence"/>
</dbReference>
<sequence length="65" mass="7392">MTGTLLFNRVRVPGVTDAKLKRGEIVGKENAEGIVVAKWKDKRDVTMLSTRHGIDMIDAITYRYR</sequence>
<proteinExistence type="predicted"/>
<protein>
    <submittedName>
        <fullName evidence="1">PiggyBac transposable element-derived protein 4-like</fullName>
    </submittedName>
</protein>
<dbReference type="EMBL" id="VUJU01002195">
    <property type="protein sequence ID" value="KAF0762212.1"/>
    <property type="molecule type" value="Genomic_DNA"/>
</dbReference>
<name>A0A6G0YVX8_APHCR</name>
<dbReference type="OrthoDB" id="6602143at2759"/>
<gene>
    <name evidence="1" type="ORF">FWK35_00022505</name>
</gene>
<accession>A0A6G0YVX8</accession>
<comment type="caution">
    <text evidence="1">The sequence shown here is derived from an EMBL/GenBank/DDBJ whole genome shotgun (WGS) entry which is preliminary data.</text>
</comment>
<organism evidence="1 2">
    <name type="scientific">Aphis craccivora</name>
    <name type="common">Cowpea aphid</name>
    <dbReference type="NCBI Taxonomy" id="307492"/>
    <lineage>
        <taxon>Eukaryota</taxon>
        <taxon>Metazoa</taxon>
        <taxon>Ecdysozoa</taxon>
        <taxon>Arthropoda</taxon>
        <taxon>Hexapoda</taxon>
        <taxon>Insecta</taxon>
        <taxon>Pterygota</taxon>
        <taxon>Neoptera</taxon>
        <taxon>Paraneoptera</taxon>
        <taxon>Hemiptera</taxon>
        <taxon>Sternorrhyncha</taxon>
        <taxon>Aphidomorpha</taxon>
        <taxon>Aphidoidea</taxon>
        <taxon>Aphididae</taxon>
        <taxon>Aphidini</taxon>
        <taxon>Aphis</taxon>
        <taxon>Aphis</taxon>
    </lineage>
</organism>